<dbReference type="GO" id="GO:0000272">
    <property type="term" value="P:polysaccharide catabolic process"/>
    <property type="evidence" value="ECO:0007669"/>
    <property type="project" value="UniProtKB-KW"/>
</dbReference>
<dbReference type="Pfam" id="PF21254">
    <property type="entry name" value="AGA-YXIM_GBD"/>
    <property type="match status" value="2"/>
</dbReference>
<evidence type="ECO:0000256" key="2">
    <source>
        <dbReference type="ARBA" id="ARBA00022801"/>
    </source>
</evidence>
<sequence length="684" mass="72235">MIPLPRLARAPFPAAAGSSAGGDWPSRGGSSARGPLGPSRRSVLLGAGMGTAALLSSSPEAIGDEGPDHHRSSARPLQFDFGPGRVTGGHHKVTATSAYSRKRGFGFASTDGLTETDRGGQDTVRADFVTAADATFLVDLSPGDYAVSVVAGDLEGATDLAITSNETIKVERTSAAPGEFIVTEYEIAVVGEQLTFDVSGEAPNLNAITIEALPGRDAGEQPTVYLLGDSTMQTYDPYWAPQAGWGQFYDQFLSDRVIVDNRSIGGRSSRSFLEEGRLDEVLRQMRPGDVVLIQFGHNDATVDVPERYTPPEDYREYLRTYVTGVRQRGGTAVVVTPVSRLDIDPDTGRFAVSFPDYVEAARAIAAEIDAPLVDLSASSRAHLDDIGADAARELFLHAAEGVYPNRPDGVRDDTHFQERGAIQMARLVARDHQALGVPTSSDVELRDSQDVPAPVDGVTVARATASTLELSWPGSPDADVYRVHVGEVDGGAPEFVGATSESGLTVFGLSESTEHIVHVSAVNEHGEGPAGTELRATTDEATHRFDFGPDDAPLADGYLRITPTTSYSEGLGHGLRDADGVISRDRGGEGPDAPSRSFIASFDQPYTFQVDLPDGEWSVVLTIGEPAGSARTTVALQGEERGDVAIDDGTRQIVESGTVSDGRLLVGISGATGHLNALTLTPAP</sequence>
<comment type="caution">
    <text evidence="7">The sequence shown here is derived from an EMBL/GenBank/DDBJ whole genome shotgun (WGS) entry which is preliminary data.</text>
</comment>
<dbReference type="PANTHER" id="PTHR43695:SF1">
    <property type="entry name" value="RHAMNOGALACTURONAN ACETYLESTERASE"/>
    <property type="match status" value="1"/>
</dbReference>
<protein>
    <submittedName>
        <fullName evidence="7">Fibronectin type III domain-containing protein</fullName>
    </submittedName>
</protein>
<reference evidence="7" key="2">
    <citation type="submission" date="2021-04" db="EMBL/GenBank/DDBJ databases">
        <authorList>
            <person name="Gilroy R."/>
        </authorList>
    </citation>
    <scope>NUCLEOTIDE SEQUENCE</scope>
    <source>
        <strain evidence="7">ChiHjej13B12-24818</strain>
    </source>
</reference>
<dbReference type="InterPro" id="IPR013783">
    <property type="entry name" value="Ig-like_fold"/>
</dbReference>
<dbReference type="InterPro" id="IPR036514">
    <property type="entry name" value="SGNH_hydro_sf"/>
</dbReference>
<dbReference type="SMART" id="SM00060">
    <property type="entry name" value="FN3"/>
    <property type="match status" value="1"/>
</dbReference>
<dbReference type="InterPro" id="IPR008979">
    <property type="entry name" value="Galactose-bd-like_sf"/>
</dbReference>
<feature type="region of interest" description="Disordered" evidence="5">
    <location>
        <begin position="12"/>
        <end position="43"/>
    </location>
</feature>
<comment type="similarity">
    <text evidence="1">Belongs to the 'GDSL' lipolytic enzyme family.</text>
</comment>
<keyword evidence="4" id="KW-0624">Polysaccharide degradation</keyword>
<dbReference type="SUPFAM" id="SSF49265">
    <property type="entry name" value="Fibronectin type III"/>
    <property type="match status" value="1"/>
</dbReference>
<dbReference type="InterPro" id="IPR036116">
    <property type="entry name" value="FN3_sf"/>
</dbReference>
<gene>
    <name evidence="7" type="ORF">H9786_05730</name>
</gene>
<dbReference type="InterPro" id="IPR013830">
    <property type="entry name" value="SGNH_hydro"/>
</dbReference>
<dbReference type="Pfam" id="PF13472">
    <property type="entry name" value="Lipase_GDSL_2"/>
    <property type="match status" value="1"/>
</dbReference>
<accession>A0A9D2LCC9</accession>
<dbReference type="CDD" id="cd00063">
    <property type="entry name" value="FN3"/>
    <property type="match status" value="1"/>
</dbReference>
<dbReference type="Pfam" id="PF00041">
    <property type="entry name" value="fn3"/>
    <property type="match status" value="1"/>
</dbReference>
<organism evidence="7 8">
    <name type="scientific">Candidatus Brachybacterium merdavium</name>
    <dbReference type="NCBI Taxonomy" id="2838513"/>
    <lineage>
        <taxon>Bacteria</taxon>
        <taxon>Bacillati</taxon>
        <taxon>Actinomycetota</taxon>
        <taxon>Actinomycetes</taxon>
        <taxon>Micrococcales</taxon>
        <taxon>Dermabacteraceae</taxon>
        <taxon>Brachybacterium</taxon>
    </lineage>
</organism>
<keyword evidence="3" id="KW-0326">Glycosidase</keyword>
<dbReference type="GO" id="GO:0016798">
    <property type="term" value="F:hydrolase activity, acting on glycosyl bonds"/>
    <property type="evidence" value="ECO:0007669"/>
    <property type="project" value="UniProtKB-KW"/>
</dbReference>
<dbReference type="SUPFAM" id="SSF52266">
    <property type="entry name" value="SGNH hydrolase"/>
    <property type="match status" value="1"/>
</dbReference>
<dbReference type="CDD" id="cd01821">
    <property type="entry name" value="Rhamnogalacturan_acetylesterase_like"/>
    <property type="match status" value="1"/>
</dbReference>
<dbReference type="Gene3D" id="3.40.50.1110">
    <property type="entry name" value="SGNH hydrolase"/>
    <property type="match status" value="1"/>
</dbReference>
<evidence type="ECO:0000313" key="7">
    <source>
        <dbReference type="EMBL" id="HJB10017.1"/>
    </source>
</evidence>
<keyword evidence="2" id="KW-0378">Hydrolase</keyword>
<dbReference type="InterPro" id="IPR037459">
    <property type="entry name" value="RhgT-like"/>
</dbReference>
<name>A0A9D2LCC9_9MICO</name>
<evidence type="ECO:0000256" key="5">
    <source>
        <dbReference type="SAM" id="MobiDB-lite"/>
    </source>
</evidence>
<dbReference type="PANTHER" id="PTHR43695">
    <property type="entry name" value="PUTATIVE (AFU_ORTHOLOGUE AFUA_2G17250)-RELATED"/>
    <property type="match status" value="1"/>
</dbReference>
<dbReference type="PROSITE" id="PS50853">
    <property type="entry name" value="FN3"/>
    <property type="match status" value="1"/>
</dbReference>
<dbReference type="Proteomes" id="UP000823823">
    <property type="component" value="Unassembled WGS sequence"/>
</dbReference>
<evidence type="ECO:0000313" key="8">
    <source>
        <dbReference type="Proteomes" id="UP000823823"/>
    </source>
</evidence>
<evidence type="ECO:0000259" key="6">
    <source>
        <dbReference type="PROSITE" id="PS50853"/>
    </source>
</evidence>
<evidence type="ECO:0000256" key="3">
    <source>
        <dbReference type="ARBA" id="ARBA00023295"/>
    </source>
</evidence>
<dbReference type="Gene3D" id="2.60.40.10">
    <property type="entry name" value="Immunoglobulins"/>
    <property type="match status" value="1"/>
</dbReference>
<reference evidence="7" key="1">
    <citation type="journal article" date="2021" name="PeerJ">
        <title>Extensive microbial diversity within the chicken gut microbiome revealed by metagenomics and culture.</title>
        <authorList>
            <person name="Gilroy R."/>
            <person name="Ravi A."/>
            <person name="Getino M."/>
            <person name="Pursley I."/>
            <person name="Horton D.L."/>
            <person name="Alikhan N.F."/>
            <person name="Baker D."/>
            <person name="Gharbi K."/>
            <person name="Hall N."/>
            <person name="Watson M."/>
            <person name="Adriaenssens E.M."/>
            <person name="Foster-Nyarko E."/>
            <person name="Jarju S."/>
            <person name="Secka A."/>
            <person name="Antonio M."/>
            <person name="Oren A."/>
            <person name="Chaudhuri R.R."/>
            <person name="La Ragione R."/>
            <person name="Hildebrand F."/>
            <person name="Pallen M.J."/>
        </authorList>
    </citation>
    <scope>NUCLEOTIDE SEQUENCE</scope>
    <source>
        <strain evidence="7">ChiHjej13B12-24818</strain>
    </source>
</reference>
<keyword evidence="4" id="KW-0119">Carbohydrate metabolism</keyword>
<dbReference type="InterPro" id="IPR003961">
    <property type="entry name" value="FN3_dom"/>
</dbReference>
<dbReference type="EMBL" id="DWZH01000040">
    <property type="protein sequence ID" value="HJB10017.1"/>
    <property type="molecule type" value="Genomic_DNA"/>
</dbReference>
<feature type="domain" description="Fibronectin type-III" evidence="6">
    <location>
        <begin position="454"/>
        <end position="541"/>
    </location>
</feature>
<dbReference type="SUPFAM" id="SSF49785">
    <property type="entry name" value="Galactose-binding domain-like"/>
    <property type="match status" value="2"/>
</dbReference>
<proteinExistence type="inferred from homology"/>
<feature type="region of interest" description="Disordered" evidence="5">
    <location>
        <begin position="58"/>
        <end position="88"/>
    </location>
</feature>
<dbReference type="Gene3D" id="2.60.120.430">
    <property type="entry name" value="Galactose-binding lectin"/>
    <property type="match status" value="2"/>
</dbReference>
<dbReference type="InterPro" id="IPR049033">
    <property type="entry name" value="AGA-YXIM_GBD"/>
</dbReference>
<dbReference type="AlphaFoldDB" id="A0A9D2LCC9"/>
<evidence type="ECO:0000256" key="1">
    <source>
        <dbReference type="ARBA" id="ARBA00008668"/>
    </source>
</evidence>
<evidence type="ECO:0000256" key="4">
    <source>
        <dbReference type="ARBA" id="ARBA00023326"/>
    </source>
</evidence>